<evidence type="ECO:0008006" key="3">
    <source>
        <dbReference type="Google" id="ProtNLM"/>
    </source>
</evidence>
<keyword evidence="2" id="KW-1185">Reference proteome</keyword>
<dbReference type="Proteomes" id="UP000000226">
    <property type="component" value="Chromosome 2"/>
</dbReference>
<evidence type="ECO:0000313" key="2">
    <source>
        <dbReference type="Proteomes" id="UP000000226"/>
    </source>
</evidence>
<organism evidence="1 2">
    <name type="scientific">Phaseolus vulgaris</name>
    <name type="common">Kidney bean</name>
    <name type="synonym">French bean</name>
    <dbReference type="NCBI Taxonomy" id="3885"/>
    <lineage>
        <taxon>Eukaryota</taxon>
        <taxon>Viridiplantae</taxon>
        <taxon>Streptophyta</taxon>
        <taxon>Embryophyta</taxon>
        <taxon>Tracheophyta</taxon>
        <taxon>Spermatophyta</taxon>
        <taxon>Magnoliopsida</taxon>
        <taxon>eudicotyledons</taxon>
        <taxon>Gunneridae</taxon>
        <taxon>Pentapetalae</taxon>
        <taxon>rosids</taxon>
        <taxon>fabids</taxon>
        <taxon>Fabales</taxon>
        <taxon>Fabaceae</taxon>
        <taxon>Papilionoideae</taxon>
        <taxon>50 kb inversion clade</taxon>
        <taxon>NPAAA clade</taxon>
        <taxon>indigoferoid/millettioid clade</taxon>
        <taxon>Phaseoleae</taxon>
        <taxon>Phaseolus</taxon>
    </lineage>
</organism>
<dbReference type="Gene3D" id="1.50.10.130">
    <property type="entry name" value="Terpene synthase, N-terminal domain"/>
    <property type="match status" value="1"/>
</dbReference>
<reference evidence="2" key="1">
    <citation type="journal article" date="2014" name="Nat. Genet.">
        <title>A reference genome for common bean and genome-wide analysis of dual domestications.</title>
        <authorList>
            <person name="Schmutz J."/>
            <person name="McClean P.E."/>
            <person name="Mamidi S."/>
            <person name="Wu G.A."/>
            <person name="Cannon S.B."/>
            <person name="Grimwood J."/>
            <person name="Jenkins J."/>
            <person name="Shu S."/>
            <person name="Song Q."/>
            <person name="Chavarro C."/>
            <person name="Torres-Torres M."/>
            <person name="Geffroy V."/>
            <person name="Moghaddam S.M."/>
            <person name="Gao D."/>
            <person name="Abernathy B."/>
            <person name="Barry K."/>
            <person name="Blair M."/>
            <person name="Brick M.A."/>
            <person name="Chovatia M."/>
            <person name="Gepts P."/>
            <person name="Goodstein D.M."/>
            <person name="Gonzales M."/>
            <person name="Hellsten U."/>
            <person name="Hyten D.L."/>
            <person name="Jia G."/>
            <person name="Kelly J.D."/>
            <person name="Kudrna D."/>
            <person name="Lee R."/>
            <person name="Richard M.M."/>
            <person name="Miklas P.N."/>
            <person name="Osorno J.M."/>
            <person name="Rodrigues J."/>
            <person name="Thareau V."/>
            <person name="Urrea C.A."/>
            <person name="Wang M."/>
            <person name="Yu Y."/>
            <person name="Zhang M."/>
            <person name="Wing R.A."/>
            <person name="Cregan P.B."/>
            <person name="Rokhsar D.S."/>
            <person name="Jackson S.A."/>
        </authorList>
    </citation>
    <scope>NUCLEOTIDE SEQUENCE [LARGE SCALE GENOMIC DNA]</scope>
    <source>
        <strain evidence="2">cv. G19833</strain>
    </source>
</reference>
<accession>V7CPF1</accession>
<dbReference type="GO" id="GO:0010333">
    <property type="term" value="F:terpene synthase activity"/>
    <property type="evidence" value="ECO:0007669"/>
    <property type="project" value="InterPro"/>
</dbReference>
<name>V7CPF1_PHAVU</name>
<proteinExistence type="predicted"/>
<protein>
    <recommendedName>
        <fullName evidence="3">Terpene synthase N-terminal domain-containing protein</fullName>
    </recommendedName>
</protein>
<gene>
    <name evidence="1" type="ORF">PHAVU_002G219200g</name>
</gene>
<evidence type="ECO:0000313" key="1">
    <source>
        <dbReference type="EMBL" id="ESW31213.1"/>
    </source>
</evidence>
<sequence length="133" mass="15398">MALHFYSCIFSSKPRIVATKAQHSEYFNPAKVDSLHIANKWNIVQERSSAQVYKTGNLSMNLSEKVEVVRNEFWKSVDEKSLKDLYMIDVMQRLNIDYHFKEEIEALLGKQYVNCSNIIGSGYGTTLHFYSGY</sequence>
<dbReference type="InterPro" id="IPR036965">
    <property type="entry name" value="Terpene_synth_N_sf"/>
</dbReference>
<dbReference type="SMR" id="V7CPF1"/>
<dbReference type="SUPFAM" id="SSF48239">
    <property type="entry name" value="Terpenoid cyclases/Protein prenyltransferases"/>
    <property type="match status" value="1"/>
</dbReference>
<dbReference type="AlphaFoldDB" id="V7CPF1"/>
<dbReference type="Gramene" id="ESW31213">
    <property type="protein sequence ID" value="ESW31213"/>
    <property type="gene ID" value="PHAVU_002G219200g"/>
</dbReference>
<dbReference type="InterPro" id="IPR008930">
    <property type="entry name" value="Terpenoid_cyclase/PrenylTrfase"/>
</dbReference>
<dbReference type="OrthoDB" id="1877784at2759"/>
<dbReference type="EMBL" id="CM002289">
    <property type="protein sequence ID" value="ESW31213.1"/>
    <property type="molecule type" value="Genomic_DNA"/>
</dbReference>